<accession>A0ABT2ETE9</accession>
<feature type="region of interest" description="Disordered" evidence="1">
    <location>
        <begin position="1"/>
        <end position="26"/>
    </location>
</feature>
<organism evidence="2 3">
    <name type="scientific">Candidatus Fervidibacter sacchari</name>
    <dbReference type="NCBI Taxonomy" id="1448929"/>
    <lineage>
        <taxon>Bacteria</taxon>
        <taxon>Candidatus Fervidibacterota</taxon>
        <taxon>Candidatus Fervidibacter</taxon>
    </lineage>
</organism>
<dbReference type="RefSeq" id="WP_259102120.1">
    <property type="nucleotide sequence ID" value="NZ_CP130454.1"/>
</dbReference>
<reference evidence="2 3" key="1">
    <citation type="submission" date="2022-08" db="EMBL/GenBank/DDBJ databases">
        <title>Bacterial and archaeal communities from various locations to study Microbial Dark Matter (Phase II).</title>
        <authorList>
            <person name="Stepanauskas R."/>
        </authorList>
    </citation>
    <scope>NUCLEOTIDE SEQUENCE [LARGE SCALE GENOMIC DNA]</scope>
    <source>
        <strain evidence="2 3">PD1</strain>
    </source>
</reference>
<name>A0ABT2ETE9_9BACT</name>
<dbReference type="EMBL" id="JANUCP010000010">
    <property type="protein sequence ID" value="MCS3921192.1"/>
    <property type="molecule type" value="Genomic_DNA"/>
</dbReference>
<proteinExistence type="predicted"/>
<dbReference type="Proteomes" id="UP001204798">
    <property type="component" value="Unassembled WGS sequence"/>
</dbReference>
<comment type="caution">
    <text evidence="2">The sequence shown here is derived from an EMBL/GenBank/DDBJ whole genome shotgun (WGS) entry which is preliminary data.</text>
</comment>
<evidence type="ECO:0000256" key="1">
    <source>
        <dbReference type="SAM" id="MobiDB-lite"/>
    </source>
</evidence>
<keyword evidence="3" id="KW-1185">Reference proteome</keyword>
<evidence type="ECO:0000313" key="2">
    <source>
        <dbReference type="EMBL" id="MCS3921192.1"/>
    </source>
</evidence>
<evidence type="ECO:0000313" key="3">
    <source>
        <dbReference type="Proteomes" id="UP001204798"/>
    </source>
</evidence>
<protein>
    <submittedName>
        <fullName evidence="2">Uncharacterized protein</fullName>
    </submittedName>
</protein>
<sequence>MKSGIGIDIQREGETPSEPIEWNMGRGTWDTEKDLGLFPTDVRRPPSARGDATELVITWAVLERSSAVIDTCKSDALRFRGR</sequence>
<gene>
    <name evidence="2" type="ORF">M2350_003638</name>
</gene>